<dbReference type="SUPFAM" id="SSF51215">
    <property type="entry name" value="Regulatory protein AraC"/>
    <property type="match status" value="1"/>
</dbReference>
<dbReference type="PROSITE" id="PS01124">
    <property type="entry name" value="HTH_ARAC_FAMILY_2"/>
    <property type="match status" value="1"/>
</dbReference>
<name>A0A3N0I126_9FIRM</name>
<accession>A0A3N0I126</accession>
<proteinExistence type="predicted"/>
<organism evidence="5 6">
    <name type="scientific">Absicoccus porci</name>
    <dbReference type="NCBI Taxonomy" id="2486576"/>
    <lineage>
        <taxon>Bacteria</taxon>
        <taxon>Bacillati</taxon>
        <taxon>Bacillota</taxon>
        <taxon>Erysipelotrichia</taxon>
        <taxon>Erysipelotrichales</taxon>
        <taxon>Erysipelotrichaceae</taxon>
        <taxon>Absicoccus</taxon>
    </lineage>
</organism>
<evidence type="ECO:0000256" key="1">
    <source>
        <dbReference type="ARBA" id="ARBA00023015"/>
    </source>
</evidence>
<dbReference type="InterPro" id="IPR003313">
    <property type="entry name" value="AraC-bd"/>
</dbReference>
<comment type="caution">
    <text evidence="5">The sequence shown here is derived from an EMBL/GenBank/DDBJ whole genome shotgun (WGS) entry which is preliminary data.</text>
</comment>
<dbReference type="GO" id="GO:0003700">
    <property type="term" value="F:DNA-binding transcription factor activity"/>
    <property type="evidence" value="ECO:0007669"/>
    <property type="project" value="InterPro"/>
</dbReference>
<dbReference type="Proteomes" id="UP000276568">
    <property type="component" value="Unassembled WGS sequence"/>
</dbReference>
<dbReference type="InterPro" id="IPR018060">
    <property type="entry name" value="HTH_AraC"/>
</dbReference>
<keyword evidence="1" id="KW-0805">Transcription regulation</keyword>
<protein>
    <submittedName>
        <fullName evidence="5">AraC family transcriptional regulator</fullName>
    </submittedName>
</protein>
<dbReference type="Pfam" id="PF02311">
    <property type="entry name" value="AraC_binding"/>
    <property type="match status" value="1"/>
</dbReference>
<keyword evidence="6" id="KW-1185">Reference proteome</keyword>
<dbReference type="InterPro" id="IPR020449">
    <property type="entry name" value="Tscrpt_reg_AraC-type_HTH"/>
</dbReference>
<dbReference type="InterPro" id="IPR018062">
    <property type="entry name" value="HTH_AraC-typ_CS"/>
</dbReference>
<dbReference type="EMBL" id="RJQC01000002">
    <property type="protein sequence ID" value="RNM30170.1"/>
    <property type="molecule type" value="Genomic_DNA"/>
</dbReference>
<dbReference type="Gene3D" id="2.60.120.10">
    <property type="entry name" value="Jelly Rolls"/>
    <property type="match status" value="1"/>
</dbReference>
<dbReference type="PANTHER" id="PTHR43280:SF28">
    <property type="entry name" value="HTH-TYPE TRANSCRIPTIONAL ACTIVATOR RHAS"/>
    <property type="match status" value="1"/>
</dbReference>
<dbReference type="Gene3D" id="1.10.10.60">
    <property type="entry name" value="Homeodomain-like"/>
    <property type="match status" value="2"/>
</dbReference>
<keyword evidence="2" id="KW-0238">DNA-binding</keyword>
<evidence type="ECO:0000313" key="6">
    <source>
        <dbReference type="Proteomes" id="UP000276568"/>
    </source>
</evidence>
<dbReference type="PROSITE" id="PS00041">
    <property type="entry name" value="HTH_ARAC_FAMILY_1"/>
    <property type="match status" value="1"/>
</dbReference>
<keyword evidence="3" id="KW-0804">Transcription</keyword>
<dbReference type="InterPro" id="IPR037923">
    <property type="entry name" value="HTH-like"/>
</dbReference>
<dbReference type="CDD" id="cd02208">
    <property type="entry name" value="cupin_RmlC-like"/>
    <property type="match status" value="1"/>
</dbReference>
<evidence type="ECO:0000256" key="2">
    <source>
        <dbReference type="ARBA" id="ARBA00023125"/>
    </source>
</evidence>
<dbReference type="GO" id="GO:0043565">
    <property type="term" value="F:sequence-specific DNA binding"/>
    <property type="evidence" value="ECO:0007669"/>
    <property type="project" value="InterPro"/>
</dbReference>
<dbReference type="AlphaFoldDB" id="A0A3N0I126"/>
<evidence type="ECO:0000313" key="5">
    <source>
        <dbReference type="EMBL" id="RNM30170.1"/>
    </source>
</evidence>
<sequence length="277" mass="31719">MKTFTFETLPVTLAEREINTTIPHQELAHWHDTLELIQVKQGQMHCHVNESDFLLKKGDICIINQDQVHRIYSDDTSCLVHTLSVDPMMLSSIHELYHQLILPIISDQDFTHIRMHGRNSHAHLISNLMDDLQILAQEKPSGYALQALAYVSMILRQVYIVHNDEPLEADHDEDLRIQKKMATFIYEHYGEAIGLSEIAQAGGISRSKCSTVFKKYTETSPIDFLNAYRLEKAAALLKNTHASIADIAFSCGFNQQSYFNRLFLREYGITPKGYRNA</sequence>
<dbReference type="SUPFAM" id="SSF46689">
    <property type="entry name" value="Homeodomain-like"/>
    <property type="match status" value="2"/>
</dbReference>
<dbReference type="RefSeq" id="WP_128520099.1">
    <property type="nucleotide sequence ID" value="NZ_JALFCT010000001.1"/>
</dbReference>
<dbReference type="InterPro" id="IPR009057">
    <property type="entry name" value="Homeodomain-like_sf"/>
</dbReference>
<feature type="domain" description="HTH araC/xylS-type" evidence="4">
    <location>
        <begin position="179"/>
        <end position="277"/>
    </location>
</feature>
<gene>
    <name evidence="5" type="ORF">EDX97_05045</name>
</gene>
<dbReference type="PANTHER" id="PTHR43280">
    <property type="entry name" value="ARAC-FAMILY TRANSCRIPTIONAL REGULATOR"/>
    <property type="match status" value="1"/>
</dbReference>
<dbReference type="Pfam" id="PF12833">
    <property type="entry name" value="HTH_18"/>
    <property type="match status" value="1"/>
</dbReference>
<dbReference type="SMART" id="SM00342">
    <property type="entry name" value="HTH_ARAC"/>
    <property type="match status" value="1"/>
</dbReference>
<evidence type="ECO:0000259" key="4">
    <source>
        <dbReference type="PROSITE" id="PS01124"/>
    </source>
</evidence>
<reference evidence="5 6" key="1">
    <citation type="submission" date="2018-11" db="EMBL/GenBank/DDBJ databases">
        <title>Clostridium sp. nov., a member of the family Erysipelotrichaceae isolated from pig faeces.</title>
        <authorList>
            <person name="Chang Y.-H."/>
        </authorList>
    </citation>
    <scope>NUCLEOTIDE SEQUENCE [LARGE SCALE GENOMIC DNA]</scope>
    <source>
        <strain evidence="5 6">YH-panp20</strain>
    </source>
</reference>
<dbReference type="PRINTS" id="PR00032">
    <property type="entry name" value="HTHARAC"/>
</dbReference>
<dbReference type="OrthoDB" id="1650961at2"/>
<evidence type="ECO:0000256" key="3">
    <source>
        <dbReference type="ARBA" id="ARBA00023163"/>
    </source>
</evidence>
<dbReference type="InterPro" id="IPR014710">
    <property type="entry name" value="RmlC-like_jellyroll"/>
</dbReference>